<comment type="similarity">
    <text evidence="1">Belongs to the type III secretion exporter family.</text>
</comment>
<name>A0A3A4NY06_ABYX5</name>
<dbReference type="PANTHER" id="PTHR30531:SF12">
    <property type="entry name" value="FLAGELLAR BIOSYNTHETIC PROTEIN FLHB"/>
    <property type="match status" value="1"/>
</dbReference>
<evidence type="ECO:0000313" key="2">
    <source>
        <dbReference type="EMBL" id="RJP22010.1"/>
    </source>
</evidence>
<evidence type="ECO:0000313" key="3">
    <source>
        <dbReference type="Proteomes" id="UP000265882"/>
    </source>
</evidence>
<dbReference type="InterPro" id="IPR006135">
    <property type="entry name" value="T3SS_substrate_exporter"/>
</dbReference>
<dbReference type="Proteomes" id="UP000265882">
    <property type="component" value="Unassembled WGS sequence"/>
</dbReference>
<dbReference type="InterPro" id="IPR029025">
    <property type="entry name" value="T3SS_substrate_exporter_C"/>
</dbReference>
<evidence type="ECO:0008006" key="4">
    <source>
        <dbReference type="Google" id="ProtNLM"/>
    </source>
</evidence>
<protein>
    <recommendedName>
        <fullName evidence="4">FhlB domain-containing protein</fullName>
    </recommendedName>
</protein>
<dbReference type="AlphaFoldDB" id="A0A3A4NY06"/>
<dbReference type="PANTHER" id="PTHR30531">
    <property type="entry name" value="FLAGELLAR BIOSYNTHETIC PROTEIN FLHB"/>
    <property type="match status" value="1"/>
</dbReference>
<dbReference type="EMBL" id="QZKU01000062">
    <property type="protein sequence ID" value="RJP22010.1"/>
    <property type="molecule type" value="Genomic_DNA"/>
</dbReference>
<comment type="caution">
    <text evidence="2">The sequence shown here is derived from an EMBL/GenBank/DDBJ whole genome shotgun (WGS) entry which is preliminary data.</text>
</comment>
<evidence type="ECO:0000256" key="1">
    <source>
        <dbReference type="ARBA" id="ARBA00010690"/>
    </source>
</evidence>
<dbReference type="GO" id="GO:0009306">
    <property type="term" value="P:protein secretion"/>
    <property type="evidence" value="ECO:0007669"/>
    <property type="project" value="InterPro"/>
</dbReference>
<dbReference type="GO" id="GO:0005886">
    <property type="term" value="C:plasma membrane"/>
    <property type="evidence" value="ECO:0007669"/>
    <property type="project" value="TreeGrafter"/>
</dbReference>
<organism evidence="2 3">
    <name type="scientific">Abyssobacteria bacterium (strain SURF_5)</name>
    <dbReference type="NCBI Taxonomy" id="2093360"/>
    <lineage>
        <taxon>Bacteria</taxon>
        <taxon>Pseudomonadati</taxon>
        <taxon>Candidatus Hydrogenedentota</taxon>
        <taxon>Candidatus Abyssobacteria</taxon>
    </lineage>
</organism>
<gene>
    <name evidence="2" type="ORF">C4520_08930</name>
</gene>
<dbReference type="Gene3D" id="3.40.1690.10">
    <property type="entry name" value="secretion proteins EscU"/>
    <property type="match status" value="1"/>
</dbReference>
<accession>A0A3A4NY06</accession>
<dbReference type="SUPFAM" id="SSF160544">
    <property type="entry name" value="EscU C-terminal domain-like"/>
    <property type="match status" value="1"/>
</dbReference>
<proteinExistence type="inferred from homology"/>
<sequence>MTDETKKAANDRKKAVALRYDPAKEQAPRVIAAGKGHVAERIIEVARSYGVSVHEDKDLVELLSRIELYDLIPIELYQVIAEVLAFIYRMNRKTFPL</sequence>
<dbReference type="Pfam" id="PF01312">
    <property type="entry name" value="Bac_export_2"/>
    <property type="match status" value="1"/>
</dbReference>
<reference evidence="2 3" key="1">
    <citation type="journal article" date="2017" name="ISME J.">
        <title>Energy and carbon metabolisms in a deep terrestrial subsurface fluid microbial community.</title>
        <authorList>
            <person name="Momper L."/>
            <person name="Jungbluth S.P."/>
            <person name="Lee M.D."/>
            <person name="Amend J.P."/>
        </authorList>
    </citation>
    <scope>NUCLEOTIDE SEQUENCE [LARGE SCALE GENOMIC DNA]</scope>
    <source>
        <strain evidence="2">SURF_5</strain>
    </source>
</reference>